<dbReference type="InterPro" id="IPR051257">
    <property type="entry name" value="Diverse_CBS-Domain"/>
</dbReference>
<dbReference type="Pfam" id="PF00571">
    <property type="entry name" value="CBS"/>
    <property type="match status" value="2"/>
</dbReference>
<dbReference type="PANTHER" id="PTHR43080:SF2">
    <property type="entry name" value="CBS DOMAIN-CONTAINING PROTEIN"/>
    <property type="match status" value="1"/>
</dbReference>
<dbReference type="PANTHER" id="PTHR43080">
    <property type="entry name" value="CBS DOMAIN-CONTAINING PROTEIN CBSX3, MITOCHONDRIAL"/>
    <property type="match status" value="1"/>
</dbReference>
<dbReference type="CDD" id="cd04623">
    <property type="entry name" value="CBS_pair_bac_euk"/>
    <property type="match status" value="1"/>
</dbReference>
<keyword evidence="1 2" id="KW-0129">CBS domain</keyword>
<accession>A0A2T5G3A5</accession>
<evidence type="ECO:0000256" key="1">
    <source>
        <dbReference type="ARBA" id="ARBA00023122"/>
    </source>
</evidence>
<dbReference type="InterPro" id="IPR046342">
    <property type="entry name" value="CBS_dom_sf"/>
</dbReference>
<dbReference type="InterPro" id="IPR000644">
    <property type="entry name" value="CBS_dom"/>
</dbReference>
<dbReference type="InterPro" id="IPR044725">
    <property type="entry name" value="CBSX3_CBS_dom"/>
</dbReference>
<dbReference type="OrthoDB" id="9807125at2"/>
<dbReference type="SUPFAM" id="SSF54631">
    <property type="entry name" value="CBS-domain pair"/>
    <property type="match status" value="1"/>
</dbReference>
<dbReference type="RefSeq" id="WP_107966736.1">
    <property type="nucleotide sequence ID" value="NZ_NWBU01000004.1"/>
</dbReference>
<dbReference type="Proteomes" id="UP000244162">
    <property type="component" value="Unassembled WGS sequence"/>
</dbReference>
<evidence type="ECO:0000256" key="2">
    <source>
        <dbReference type="PROSITE-ProRule" id="PRU00703"/>
    </source>
</evidence>
<gene>
    <name evidence="4" type="ORF">CLG96_05315</name>
</gene>
<evidence type="ECO:0000259" key="3">
    <source>
        <dbReference type="PROSITE" id="PS51371"/>
    </source>
</evidence>
<proteinExistence type="predicted"/>
<feature type="domain" description="CBS" evidence="3">
    <location>
        <begin position="76"/>
        <end position="132"/>
    </location>
</feature>
<dbReference type="SMART" id="SM00116">
    <property type="entry name" value="CBS"/>
    <property type="match status" value="2"/>
</dbReference>
<dbReference type="Gene3D" id="3.10.580.10">
    <property type="entry name" value="CBS-domain"/>
    <property type="match status" value="1"/>
</dbReference>
<comment type="caution">
    <text evidence="4">The sequence shown here is derived from an EMBL/GenBank/DDBJ whole genome shotgun (WGS) entry which is preliminary data.</text>
</comment>
<evidence type="ECO:0000313" key="4">
    <source>
        <dbReference type="EMBL" id="PTQ13624.1"/>
    </source>
</evidence>
<protein>
    <recommendedName>
        <fullName evidence="3">CBS domain-containing protein</fullName>
    </recommendedName>
</protein>
<keyword evidence="5" id="KW-1185">Reference proteome</keyword>
<evidence type="ECO:0000313" key="5">
    <source>
        <dbReference type="Proteomes" id="UP000244162"/>
    </source>
</evidence>
<feature type="domain" description="CBS" evidence="3">
    <location>
        <begin position="10"/>
        <end position="67"/>
    </location>
</feature>
<name>A0A2T5G3A5_9SPHN</name>
<sequence length="143" mass="15888">MTIGAIVERRRKDDIVTVGRETAVRDVVALLARRRIGAVPVMDGGRVIGIMSERDVIYGLQRDGAALLDRPVEQVMTAPAIAAPREMSLFSALALMTERRIRHLPVVEDGRMVGFVSIGDIVKMRIDRIEQEADAMRDYIQSS</sequence>
<dbReference type="AlphaFoldDB" id="A0A2T5G3A5"/>
<dbReference type="PROSITE" id="PS51371">
    <property type="entry name" value="CBS"/>
    <property type="match status" value="2"/>
</dbReference>
<dbReference type="EMBL" id="NWBU01000004">
    <property type="protein sequence ID" value="PTQ13624.1"/>
    <property type="molecule type" value="Genomic_DNA"/>
</dbReference>
<organism evidence="4 5">
    <name type="scientific">Sphingomonas oleivorans</name>
    <dbReference type="NCBI Taxonomy" id="1735121"/>
    <lineage>
        <taxon>Bacteria</taxon>
        <taxon>Pseudomonadati</taxon>
        <taxon>Pseudomonadota</taxon>
        <taxon>Alphaproteobacteria</taxon>
        <taxon>Sphingomonadales</taxon>
        <taxon>Sphingomonadaceae</taxon>
        <taxon>Sphingomonas</taxon>
    </lineage>
</organism>
<reference evidence="4 5" key="1">
    <citation type="submission" date="2017-09" db="EMBL/GenBank/DDBJ databases">
        <title>Sphingomonas panjinensis sp.nov., isolated from oil-contaminated soil.</title>
        <authorList>
            <person name="Wang L."/>
            <person name="Chen L."/>
        </authorList>
    </citation>
    <scope>NUCLEOTIDE SEQUENCE [LARGE SCALE GENOMIC DNA]</scope>
    <source>
        <strain evidence="4 5">FW-11</strain>
    </source>
</reference>